<evidence type="ECO:0000256" key="3">
    <source>
        <dbReference type="ARBA" id="ARBA00022741"/>
    </source>
</evidence>
<dbReference type="GO" id="GO:0005524">
    <property type="term" value="F:ATP binding"/>
    <property type="evidence" value="ECO:0007669"/>
    <property type="project" value="UniProtKB-UniRule"/>
</dbReference>
<dbReference type="SUPFAM" id="SSF52402">
    <property type="entry name" value="Adenine nucleotide alpha hydrolases-like"/>
    <property type="match status" value="1"/>
</dbReference>
<comment type="catalytic activity">
    <reaction evidence="5 6">
        <text>cytidine(34) in tRNA(Ile2) + L-lysine + ATP = lysidine(34) in tRNA(Ile2) + AMP + diphosphate + H(+)</text>
        <dbReference type="Rhea" id="RHEA:43744"/>
        <dbReference type="Rhea" id="RHEA-COMP:10625"/>
        <dbReference type="Rhea" id="RHEA-COMP:10670"/>
        <dbReference type="ChEBI" id="CHEBI:15378"/>
        <dbReference type="ChEBI" id="CHEBI:30616"/>
        <dbReference type="ChEBI" id="CHEBI:32551"/>
        <dbReference type="ChEBI" id="CHEBI:33019"/>
        <dbReference type="ChEBI" id="CHEBI:82748"/>
        <dbReference type="ChEBI" id="CHEBI:83665"/>
        <dbReference type="ChEBI" id="CHEBI:456215"/>
        <dbReference type="EC" id="6.3.4.19"/>
    </reaction>
</comment>
<keyword evidence="2 6" id="KW-0819">tRNA processing</keyword>
<keyword evidence="1 6" id="KW-0436">Ligase</keyword>
<dbReference type="NCBIfam" id="TIGR02432">
    <property type="entry name" value="lysidine_TilS_N"/>
    <property type="match status" value="1"/>
</dbReference>
<dbReference type="InterPro" id="IPR012094">
    <property type="entry name" value="tRNA_Ile_lys_synt"/>
</dbReference>
<comment type="domain">
    <text evidence="6">The N-terminal region contains the highly conserved SGGXDS motif, predicted to be a P-loop motif involved in ATP binding.</text>
</comment>
<dbReference type="CDD" id="cd01992">
    <property type="entry name" value="TilS_N"/>
    <property type="match status" value="1"/>
</dbReference>
<dbReference type="GO" id="GO:0032267">
    <property type="term" value="F:tRNA(Ile)-lysidine synthase activity"/>
    <property type="evidence" value="ECO:0007669"/>
    <property type="project" value="UniProtKB-EC"/>
</dbReference>
<accession>A0A1H6HHP7</accession>
<dbReference type="PANTHER" id="PTHR43033:SF5">
    <property type="entry name" value="TRNA(ILE)-LYSIDINE SYNTHETASE"/>
    <property type="match status" value="1"/>
</dbReference>
<evidence type="ECO:0000256" key="2">
    <source>
        <dbReference type="ARBA" id="ARBA00022694"/>
    </source>
</evidence>
<dbReference type="GO" id="GO:0006400">
    <property type="term" value="P:tRNA modification"/>
    <property type="evidence" value="ECO:0007669"/>
    <property type="project" value="UniProtKB-UniRule"/>
</dbReference>
<gene>
    <name evidence="6" type="primary">tilS</name>
    <name evidence="8" type="ORF">SAMN04244559_01426</name>
</gene>
<dbReference type="InterPro" id="IPR011063">
    <property type="entry name" value="TilS/TtcA_N"/>
</dbReference>
<keyword evidence="3 6" id="KW-0547">Nucleotide-binding</keyword>
<protein>
    <recommendedName>
        <fullName evidence="6">tRNA(Ile)-lysidine synthase</fullName>
        <ecNumber evidence="6">6.3.4.19</ecNumber>
    </recommendedName>
    <alternativeName>
        <fullName evidence="6">tRNA(Ile)-2-lysyl-cytidine synthase</fullName>
    </alternativeName>
    <alternativeName>
        <fullName evidence="6">tRNA(Ile)-lysidine synthetase</fullName>
    </alternativeName>
</protein>
<organism evidence="8 9">
    <name type="scientific">Magnetospirillum fulvum</name>
    <name type="common">Rhodospirillum fulvum</name>
    <dbReference type="NCBI Taxonomy" id="1082"/>
    <lineage>
        <taxon>Bacteria</taxon>
        <taxon>Pseudomonadati</taxon>
        <taxon>Pseudomonadota</taxon>
        <taxon>Alphaproteobacteria</taxon>
        <taxon>Rhodospirillales</taxon>
        <taxon>Rhodospirillaceae</taxon>
        <taxon>Magnetospirillum</taxon>
    </lineage>
</organism>
<dbReference type="EMBL" id="FNWO01000005">
    <property type="protein sequence ID" value="SEH33688.1"/>
    <property type="molecule type" value="Genomic_DNA"/>
</dbReference>
<dbReference type="InterPro" id="IPR012795">
    <property type="entry name" value="tRNA_Ile_lys_synt_N"/>
</dbReference>
<dbReference type="OrthoDB" id="9807403at2"/>
<keyword evidence="9" id="KW-1185">Reference proteome</keyword>
<evidence type="ECO:0000256" key="1">
    <source>
        <dbReference type="ARBA" id="ARBA00022598"/>
    </source>
</evidence>
<evidence type="ECO:0000313" key="9">
    <source>
        <dbReference type="Proteomes" id="UP000182983"/>
    </source>
</evidence>
<dbReference type="InterPro" id="IPR014729">
    <property type="entry name" value="Rossmann-like_a/b/a_fold"/>
</dbReference>
<dbReference type="Pfam" id="PF01171">
    <property type="entry name" value="ATP_bind_3"/>
    <property type="match status" value="1"/>
</dbReference>
<evidence type="ECO:0000259" key="7">
    <source>
        <dbReference type="Pfam" id="PF01171"/>
    </source>
</evidence>
<evidence type="ECO:0000256" key="5">
    <source>
        <dbReference type="ARBA" id="ARBA00048539"/>
    </source>
</evidence>
<dbReference type="AlphaFoldDB" id="A0A1H6HHP7"/>
<evidence type="ECO:0000313" key="8">
    <source>
        <dbReference type="EMBL" id="SEH33688.1"/>
    </source>
</evidence>
<dbReference type="HAMAP" id="MF_01161">
    <property type="entry name" value="tRNA_Ile_lys_synt"/>
    <property type="match status" value="1"/>
</dbReference>
<name>A0A1H6HHP7_MAGFU</name>
<proteinExistence type="inferred from homology"/>
<dbReference type="Proteomes" id="UP000182983">
    <property type="component" value="Unassembled WGS sequence"/>
</dbReference>
<keyword evidence="4 6" id="KW-0067">ATP-binding</keyword>
<reference evidence="9" key="1">
    <citation type="submission" date="2016-10" db="EMBL/GenBank/DDBJ databases">
        <authorList>
            <person name="Varghese N."/>
            <person name="Submissions S."/>
        </authorList>
    </citation>
    <scope>NUCLEOTIDE SEQUENCE [LARGE SCALE GENOMIC DNA]</scope>
    <source>
        <strain evidence="9">DSM 13234</strain>
    </source>
</reference>
<comment type="similarity">
    <text evidence="6">Belongs to the tRNA(Ile)-lysidine synthase family.</text>
</comment>
<sequence length="467" mass="49570">MDDWALSDRDFAALMHPLGPFEPQPRVAVAVSGGPDSLALTLLAAEWTAARGGRAVALTVDHRLRPDSAAEAAQVGHWLAARGIEHRVLVREGDRPAADIQAQARAARHDLLGRSCAEAGILHLLLAHHREDQAETLLLRLGRGSGLDGLAAMSPQRPTRWGQILRPLLDIPRARLRATLIKRGQPWVDDPSNADPAYARVRMRQLAPTLTAEGLSPARLAATAARLGRARAMLEREVARAAVRLVELHPAGFARLAAGAFATLSDEVVLRLLARLLAVVGGEALPPRHHRLERLARALAGGGVGGLTLAGCRIVPAPDGGWVFCREPARVAAPVALVPGCEMTWDRRFLIRLATDAPAGLCLGALGASPGRNFSEIARLKHIPSCARATIPALFDQQGVFAVPHLVYNRTGAREAPCRLEPAPALCLTGAGLRLVPFGSNPISWGMSSACDPASGVGRAKPGRTQP</sequence>
<feature type="domain" description="tRNA(Ile)-lysidine/2-thiocytidine synthase N-terminal" evidence="7">
    <location>
        <begin position="27"/>
        <end position="205"/>
    </location>
</feature>
<feature type="binding site" evidence="6">
    <location>
        <begin position="32"/>
        <end position="37"/>
    </location>
    <ligand>
        <name>ATP</name>
        <dbReference type="ChEBI" id="CHEBI:30616"/>
    </ligand>
</feature>
<comment type="subcellular location">
    <subcellularLocation>
        <location evidence="6">Cytoplasm</location>
    </subcellularLocation>
</comment>
<dbReference type="RefSeq" id="WP_074766975.1">
    <property type="nucleotide sequence ID" value="NZ_FNWO01000005.1"/>
</dbReference>
<evidence type="ECO:0000256" key="6">
    <source>
        <dbReference type="HAMAP-Rule" id="MF_01161"/>
    </source>
</evidence>
<comment type="function">
    <text evidence="6">Ligates lysine onto the cytidine present at position 34 of the AUA codon-specific tRNA(Ile) that contains the anticodon CAU, in an ATP-dependent manner. Cytidine is converted to lysidine, thus changing the amino acid specificity of the tRNA from methionine to isoleucine.</text>
</comment>
<keyword evidence="6" id="KW-0963">Cytoplasm</keyword>
<dbReference type="EC" id="6.3.4.19" evidence="6"/>
<dbReference type="PANTHER" id="PTHR43033">
    <property type="entry name" value="TRNA(ILE)-LYSIDINE SYNTHASE-RELATED"/>
    <property type="match status" value="1"/>
</dbReference>
<dbReference type="GO" id="GO:0005737">
    <property type="term" value="C:cytoplasm"/>
    <property type="evidence" value="ECO:0007669"/>
    <property type="project" value="UniProtKB-SubCell"/>
</dbReference>
<evidence type="ECO:0000256" key="4">
    <source>
        <dbReference type="ARBA" id="ARBA00022840"/>
    </source>
</evidence>
<dbReference type="Gene3D" id="3.40.50.620">
    <property type="entry name" value="HUPs"/>
    <property type="match status" value="1"/>
</dbReference>